<feature type="region of interest" description="Disordered" evidence="1">
    <location>
        <begin position="42"/>
        <end position="74"/>
    </location>
</feature>
<evidence type="ECO:0000313" key="2">
    <source>
        <dbReference type="EMBL" id="SDL54632.1"/>
    </source>
</evidence>
<proteinExistence type="predicted"/>
<name>A0A1G9KY56_9HYPH</name>
<dbReference type="AlphaFoldDB" id="A0A1G9KY56"/>
<evidence type="ECO:0000313" key="3">
    <source>
        <dbReference type="Proteomes" id="UP000198894"/>
    </source>
</evidence>
<dbReference type="EMBL" id="FNEE01000044">
    <property type="protein sequence ID" value="SDL54632.1"/>
    <property type="molecule type" value="Genomic_DNA"/>
</dbReference>
<accession>A0A1G9KY56</accession>
<keyword evidence="3" id="KW-1185">Reference proteome</keyword>
<sequence>MSREEGIPPEADGCLLSFIDGYVVSGHVPVGTVNKLLTERPDIKGHDAARHADGLPRHEWHEGSALRDSRNPEV</sequence>
<reference evidence="3" key="1">
    <citation type="submission" date="2016-10" db="EMBL/GenBank/DDBJ databases">
        <authorList>
            <person name="Varghese N."/>
            <person name="Submissions S."/>
        </authorList>
    </citation>
    <scope>NUCLEOTIDE SEQUENCE [LARGE SCALE GENOMIC DNA]</scope>
    <source>
        <strain evidence="3">CGMCC 1.11022</strain>
    </source>
</reference>
<dbReference type="RefSeq" id="WP_236372580.1">
    <property type="nucleotide sequence ID" value="NZ_CP183375.1"/>
</dbReference>
<dbReference type="Proteomes" id="UP000198894">
    <property type="component" value="Unassembled WGS sequence"/>
</dbReference>
<gene>
    <name evidence="2" type="ORF">SAMN05428953_1448</name>
</gene>
<dbReference type="Pfam" id="PF04214">
    <property type="entry name" value="DUF411"/>
    <property type="match status" value="1"/>
</dbReference>
<evidence type="ECO:0000256" key="1">
    <source>
        <dbReference type="SAM" id="MobiDB-lite"/>
    </source>
</evidence>
<organism evidence="2 3">
    <name type="scientific">Mesorhizobium muleiense</name>
    <dbReference type="NCBI Taxonomy" id="1004279"/>
    <lineage>
        <taxon>Bacteria</taxon>
        <taxon>Pseudomonadati</taxon>
        <taxon>Pseudomonadota</taxon>
        <taxon>Alphaproteobacteria</taxon>
        <taxon>Hyphomicrobiales</taxon>
        <taxon>Phyllobacteriaceae</taxon>
        <taxon>Mesorhizobium</taxon>
    </lineage>
</organism>
<protein>
    <submittedName>
        <fullName evidence="2">Uncharacterized protein</fullName>
    </submittedName>
</protein>
<dbReference type="InterPro" id="IPR007332">
    <property type="entry name" value="DUF411"/>
</dbReference>